<dbReference type="EMBL" id="JACGCI010000272">
    <property type="protein sequence ID" value="KAF6741233.1"/>
    <property type="molecule type" value="Genomic_DNA"/>
</dbReference>
<protein>
    <submittedName>
        <fullName evidence="1">Uncharacterized protein</fullName>
    </submittedName>
</protein>
<proteinExistence type="predicted"/>
<sequence>MPVKRETTVHLTDPRSKWDTKVEAIPIRQDRHTVNTLLDSMSDYIGIALPVLALKSKGKGNTRVLASSIAQMLGVWPRGTGDASQMHPSRTSSRNLTNITVSEAPTVLGRDVIPNTESLSVRDLLETINTYARSPDRVQSFDGVKLEARRNHPIKMNRDARNDIHAMLLLGHTDKQYKAAKKWHRKQVQRYIDRKPNIRGGRAVIQRAAHAGGSNPDEKNHITAQFYKGGQQVETSFTDRRGRKVYTPTHHVYTKGSPQGATILRVR</sequence>
<evidence type="ECO:0000313" key="1">
    <source>
        <dbReference type="EMBL" id="KAF6741233.1"/>
    </source>
</evidence>
<keyword evidence="2" id="KW-1185">Reference proteome</keyword>
<accession>A0A8H6H8D2</accession>
<evidence type="ECO:0000313" key="2">
    <source>
        <dbReference type="Proteomes" id="UP000521943"/>
    </source>
</evidence>
<gene>
    <name evidence="1" type="ORF">DFP72DRAFT_862801</name>
</gene>
<dbReference type="OrthoDB" id="3004187at2759"/>
<dbReference type="AlphaFoldDB" id="A0A8H6H8D2"/>
<organism evidence="1 2">
    <name type="scientific">Ephemerocybe angulata</name>
    <dbReference type="NCBI Taxonomy" id="980116"/>
    <lineage>
        <taxon>Eukaryota</taxon>
        <taxon>Fungi</taxon>
        <taxon>Dikarya</taxon>
        <taxon>Basidiomycota</taxon>
        <taxon>Agaricomycotina</taxon>
        <taxon>Agaricomycetes</taxon>
        <taxon>Agaricomycetidae</taxon>
        <taxon>Agaricales</taxon>
        <taxon>Agaricineae</taxon>
        <taxon>Psathyrellaceae</taxon>
        <taxon>Ephemerocybe</taxon>
    </lineage>
</organism>
<name>A0A8H6H8D2_9AGAR</name>
<reference evidence="1 2" key="1">
    <citation type="submission" date="2020-07" db="EMBL/GenBank/DDBJ databases">
        <title>Comparative genomics of pyrophilous fungi reveals a link between fire events and developmental genes.</title>
        <authorList>
            <consortium name="DOE Joint Genome Institute"/>
            <person name="Steindorff A.S."/>
            <person name="Carver A."/>
            <person name="Calhoun S."/>
            <person name="Stillman K."/>
            <person name="Liu H."/>
            <person name="Lipzen A."/>
            <person name="Pangilinan J."/>
            <person name="Labutti K."/>
            <person name="Bruns T.D."/>
            <person name="Grigoriev I.V."/>
        </authorList>
    </citation>
    <scope>NUCLEOTIDE SEQUENCE [LARGE SCALE GENOMIC DNA]</scope>
    <source>
        <strain evidence="1 2">CBS 144469</strain>
    </source>
</reference>
<comment type="caution">
    <text evidence="1">The sequence shown here is derived from an EMBL/GenBank/DDBJ whole genome shotgun (WGS) entry which is preliminary data.</text>
</comment>
<dbReference type="Proteomes" id="UP000521943">
    <property type="component" value="Unassembled WGS sequence"/>
</dbReference>